<evidence type="ECO:0000313" key="1">
    <source>
        <dbReference type="EMBL" id="VEP17780.1"/>
    </source>
</evidence>
<dbReference type="OrthoDB" id="944647at2"/>
<dbReference type="Gene3D" id="3.10.20.480">
    <property type="entry name" value="Antirestriction protein ArdA, domain 1"/>
    <property type="match status" value="1"/>
</dbReference>
<dbReference type="EMBL" id="CAACVJ010000603">
    <property type="protein sequence ID" value="VEP17780.1"/>
    <property type="molecule type" value="Genomic_DNA"/>
</dbReference>
<proteinExistence type="predicted"/>
<dbReference type="Pfam" id="PF07275">
    <property type="entry name" value="ArdA"/>
    <property type="match status" value="1"/>
</dbReference>
<sequence>MESYRDSYADGFELYVASLAAYSAGRNTGRWITATKDEDELRENIEALLRDCPYSTVDSDWAIHDYRGFYGVGNSLGEHPSLSDLATVVGLIETHGEMAAKLIDYFCGDVAEAIRHLSDKYLGEYPSVSDYAEEFVLSQLPDKSAIPAIVAPYVDYQAMGRDWLLGGEIFTIEVSALDAQGQESSVVHIFTNRPTA</sequence>
<protein>
    <submittedName>
        <fullName evidence="1">Putative antirestriction protein</fullName>
    </submittedName>
</protein>
<dbReference type="InterPro" id="IPR009899">
    <property type="entry name" value="ArdA"/>
</dbReference>
<dbReference type="AlphaFoldDB" id="A0A563W292"/>
<gene>
    <name evidence="1" type="ORF">H1P_6410011</name>
</gene>
<evidence type="ECO:0000313" key="2">
    <source>
        <dbReference type="Proteomes" id="UP000320055"/>
    </source>
</evidence>
<reference evidence="1 2" key="1">
    <citation type="submission" date="2019-01" db="EMBL/GenBank/DDBJ databases">
        <authorList>
            <person name="Brito A."/>
        </authorList>
    </citation>
    <scope>NUCLEOTIDE SEQUENCE [LARGE SCALE GENOMIC DNA]</scope>
    <source>
        <strain evidence="1">1</strain>
    </source>
</reference>
<keyword evidence="2" id="KW-1185">Reference proteome</keyword>
<name>A0A563W292_9CYAN</name>
<accession>A0A563W292</accession>
<dbReference type="RefSeq" id="WP_144876195.1">
    <property type="nucleotide sequence ID" value="NZ_LR214373.1"/>
</dbReference>
<dbReference type="InterPro" id="IPR041893">
    <property type="entry name" value="ArdA_dom3"/>
</dbReference>
<dbReference type="InterPro" id="IPR041895">
    <property type="entry name" value="ArdA_dom1"/>
</dbReference>
<dbReference type="Proteomes" id="UP000320055">
    <property type="component" value="Unassembled WGS sequence"/>
</dbReference>
<organism evidence="1 2">
    <name type="scientific">Hyella patelloides LEGE 07179</name>
    <dbReference type="NCBI Taxonomy" id="945734"/>
    <lineage>
        <taxon>Bacteria</taxon>
        <taxon>Bacillati</taxon>
        <taxon>Cyanobacteriota</taxon>
        <taxon>Cyanophyceae</taxon>
        <taxon>Pleurocapsales</taxon>
        <taxon>Hyellaceae</taxon>
        <taxon>Hyella</taxon>
    </lineage>
</organism>
<dbReference type="Gene3D" id="1.10.10.1190">
    <property type="entry name" value="Antirestriction protein ArdA, domain 3"/>
    <property type="match status" value="1"/>
</dbReference>